<dbReference type="GO" id="GO:0004930">
    <property type="term" value="F:G protein-coupled receptor activity"/>
    <property type="evidence" value="ECO:0007669"/>
    <property type="project" value="InterPro"/>
</dbReference>
<organism evidence="7 8">
    <name type="scientific">Pocillopora damicornis</name>
    <name type="common">Cauliflower coral</name>
    <name type="synonym">Millepora damicornis</name>
    <dbReference type="NCBI Taxonomy" id="46731"/>
    <lineage>
        <taxon>Eukaryota</taxon>
        <taxon>Metazoa</taxon>
        <taxon>Cnidaria</taxon>
        <taxon>Anthozoa</taxon>
        <taxon>Hexacorallia</taxon>
        <taxon>Scleractinia</taxon>
        <taxon>Astrocoeniina</taxon>
        <taxon>Pocilloporidae</taxon>
        <taxon>Pocillopora</taxon>
    </lineage>
</organism>
<evidence type="ECO:0000313" key="8">
    <source>
        <dbReference type="Proteomes" id="UP000275408"/>
    </source>
</evidence>
<dbReference type="AlphaFoldDB" id="A0A3M6V1T3"/>
<evidence type="ECO:0000256" key="1">
    <source>
        <dbReference type="ARBA" id="ARBA00004370"/>
    </source>
</evidence>
<dbReference type="SUPFAM" id="SSF81321">
    <property type="entry name" value="Family A G protein-coupled receptor-like"/>
    <property type="match status" value="1"/>
</dbReference>
<sequence>MSNNDNVKLFQVSYVMDDQNSRSKTSLHAPFKLFLRSLATIDLPGGVISEPLTITYWISAVRKRWDECYNSFFTSIIAVCLLCGMSLSTMTAISVDRFLALSLGLTYKQVVALNRARTIVLVF</sequence>
<dbReference type="Gene3D" id="1.20.1070.10">
    <property type="entry name" value="Rhodopsin 7-helix transmembrane proteins"/>
    <property type="match status" value="1"/>
</dbReference>
<dbReference type="Pfam" id="PF00001">
    <property type="entry name" value="7tm_1"/>
    <property type="match status" value="1"/>
</dbReference>
<evidence type="ECO:0000256" key="2">
    <source>
        <dbReference type="ARBA" id="ARBA00022692"/>
    </source>
</evidence>
<feature type="transmembrane region" description="Helical" evidence="5">
    <location>
        <begin position="72"/>
        <end position="95"/>
    </location>
</feature>
<evidence type="ECO:0000256" key="4">
    <source>
        <dbReference type="ARBA" id="ARBA00023136"/>
    </source>
</evidence>
<dbReference type="InterPro" id="IPR000276">
    <property type="entry name" value="GPCR_Rhodpsn"/>
</dbReference>
<dbReference type="GO" id="GO:0016020">
    <property type="term" value="C:membrane"/>
    <property type="evidence" value="ECO:0007669"/>
    <property type="project" value="UniProtKB-SubCell"/>
</dbReference>
<gene>
    <name evidence="7" type="ORF">pdam_00019010</name>
</gene>
<dbReference type="PROSITE" id="PS00237">
    <property type="entry name" value="G_PROTEIN_RECEP_F1_1"/>
    <property type="match status" value="1"/>
</dbReference>
<accession>A0A3M6V1T3</accession>
<proteinExistence type="predicted"/>
<evidence type="ECO:0000259" key="6">
    <source>
        <dbReference type="PROSITE" id="PS50262"/>
    </source>
</evidence>
<protein>
    <recommendedName>
        <fullName evidence="6">G-protein coupled receptors family 1 profile domain-containing protein</fullName>
    </recommendedName>
</protein>
<evidence type="ECO:0000313" key="7">
    <source>
        <dbReference type="EMBL" id="RMX59734.1"/>
    </source>
</evidence>
<dbReference type="PROSITE" id="PS50262">
    <property type="entry name" value="G_PROTEIN_RECEP_F1_2"/>
    <property type="match status" value="1"/>
</dbReference>
<keyword evidence="8" id="KW-1185">Reference proteome</keyword>
<dbReference type="EMBL" id="RCHS01000286">
    <property type="protein sequence ID" value="RMX59734.1"/>
    <property type="molecule type" value="Genomic_DNA"/>
</dbReference>
<name>A0A3M6V1T3_POCDA</name>
<evidence type="ECO:0000256" key="5">
    <source>
        <dbReference type="SAM" id="Phobius"/>
    </source>
</evidence>
<keyword evidence="4 5" id="KW-0472">Membrane</keyword>
<comment type="subcellular location">
    <subcellularLocation>
        <location evidence="1">Membrane</location>
    </subcellularLocation>
</comment>
<evidence type="ECO:0000256" key="3">
    <source>
        <dbReference type="ARBA" id="ARBA00022989"/>
    </source>
</evidence>
<comment type="caution">
    <text evidence="7">The sequence shown here is derived from an EMBL/GenBank/DDBJ whole genome shotgun (WGS) entry which is preliminary data.</text>
</comment>
<dbReference type="InterPro" id="IPR017452">
    <property type="entry name" value="GPCR_Rhodpsn_7TM"/>
</dbReference>
<keyword evidence="2 5" id="KW-0812">Transmembrane</keyword>
<keyword evidence="3 5" id="KW-1133">Transmembrane helix</keyword>
<reference evidence="7 8" key="1">
    <citation type="journal article" date="2018" name="Sci. Rep.">
        <title>Comparative analysis of the Pocillopora damicornis genome highlights role of immune system in coral evolution.</title>
        <authorList>
            <person name="Cunning R."/>
            <person name="Bay R.A."/>
            <person name="Gillette P."/>
            <person name="Baker A.C."/>
            <person name="Traylor-Knowles N."/>
        </authorList>
    </citation>
    <scope>NUCLEOTIDE SEQUENCE [LARGE SCALE GENOMIC DNA]</scope>
    <source>
        <strain evidence="7">RSMAS</strain>
        <tissue evidence="7">Whole animal</tissue>
    </source>
</reference>
<dbReference type="Proteomes" id="UP000275408">
    <property type="component" value="Unassembled WGS sequence"/>
</dbReference>
<feature type="domain" description="G-protein coupled receptors family 1 profile" evidence="6">
    <location>
        <begin position="5"/>
        <end position="123"/>
    </location>
</feature>